<keyword evidence="3" id="KW-1185">Reference proteome</keyword>
<dbReference type="InterPro" id="IPR002539">
    <property type="entry name" value="MaoC-like_dom"/>
</dbReference>
<comment type="caution">
    <text evidence="2">The sequence shown here is derived from an EMBL/GenBank/DDBJ whole genome shotgun (WGS) entry which is preliminary data.</text>
</comment>
<dbReference type="PRINTS" id="PR01483">
    <property type="entry name" value="FASYNTHASE"/>
</dbReference>
<dbReference type="InterPro" id="IPR003965">
    <property type="entry name" value="Fatty_acid_synthase"/>
</dbReference>
<dbReference type="InterPro" id="IPR029069">
    <property type="entry name" value="HotDog_dom_sf"/>
</dbReference>
<accession>A0ABU6DR17</accession>
<feature type="domain" description="MaoC-like" evidence="1">
    <location>
        <begin position="183"/>
        <end position="232"/>
    </location>
</feature>
<organism evidence="2 3">
    <name type="scientific">Acinetobacter pollinis</name>
    <dbReference type="NCBI Taxonomy" id="2605270"/>
    <lineage>
        <taxon>Bacteria</taxon>
        <taxon>Pseudomonadati</taxon>
        <taxon>Pseudomonadota</taxon>
        <taxon>Gammaproteobacteria</taxon>
        <taxon>Moraxellales</taxon>
        <taxon>Moraxellaceae</taxon>
        <taxon>Acinetobacter</taxon>
    </lineage>
</organism>
<evidence type="ECO:0000313" key="2">
    <source>
        <dbReference type="EMBL" id="MEB5476102.1"/>
    </source>
</evidence>
<proteinExistence type="predicted"/>
<sequence>MKTCHFNKLPKAYLSYPDVLKASLKRKEQHSKIQKVKYVVDHFYIDAKNLVAYKKICGFENNSIIPAIYFSVLSQNLQLHMMINEALPIPILGLIHIENEIKQYCTLFANRQYKLSCTLSEVYGHARGTVLEFSTVVECEGKEVVTCSSRYLSRKFIAIEKLPQLNKSITLDECELRPVKEWYVKHNTGIKYAFSSGDFNPIHLHRWGAKAFGFSSTIAHGMWSKAKVLANLDLPEAYEVFVQFKKPLYLSSFVELKNAQISNGVHFALQSISDQKTHLIGELKVS</sequence>
<dbReference type="SUPFAM" id="SSF54637">
    <property type="entry name" value="Thioesterase/thiol ester dehydrase-isomerase"/>
    <property type="match status" value="2"/>
</dbReference>
<name>A0ABU6DR17_9GAMM</name>
<dbReference type="Gene3D" id="3.10.129.10">
    <property type="entry name" value="Hotdog Thioesterase"/>
    <property type="match status" value="1"/>
</dbReference>
<reference evidence="2 3" key="1">
    <citation type="submission" date="2019-08" db="EMBL/GenBank/DDBJ databases">
        <title>Five species of Acinetobacter isolated from floral nectar and animal pollinators.</title>
        <authorList>
            <person name="Hendry T.A."/>
        </authorList>
    </citation>
    <scope>NUCLEOTIDE SEQUENCE [LARGE SCALE GENOMIC DNA]</scope>
    <source>
        <strain evidence="2 3">MD18.27</strain>
    </source>
</reference>
<dbReference type="PANTHER" id="PTHR43841:SF3">
    <property type="entry name" value="(3R)-HYDROXYACYL-ACP DEHYDRATASE SUBUNIT HADB"/>
    <property type="match status" value="1"/>
</dbReference>
<dbReference type="Pfam" id="PF01575">
    <property type="entry name" value="MaoC_dehydratas"/>
    <property type="match status" value="1"/>
</dbReference>
<evidence type="ECO:0000313" key="3">
    <source>
        <dbReference type="Proteomes" id="UP001339883"/>
    </source>
</evidence>
<protein>
    <recommendedName>
        <fullName evidence="1">MaoC-like domain-containing protein</fullName>
    </recommendedName>
</protein>
<dbReference type="EMBL" id="VTDN01000002">
    <property type="protein sequence ID" value="MEB5476102.1"/>
    <property type="molecule type" value="Genomic_DNA"/>
</dbReference>
<dbReference type="PANTHER" id="PTHR43841">
    <property type="entry name" value="3-HYDROXYACYL-THIOESTER DEHYDRATASE HTDX-RELATED"/>
    <property type="match status" value="1"/>
</dbReference>
<gene>
    <name evidence="2" type="ORF">I2F25_03400</name>
</gene>
<dbReference type="RefSeq" id="WP_277094303.1">
    <property type="nucleotide sequence ID" value="NZ_VTDN01000002.1"/>
</dbReference>
<evidence type="ECO:0000259" key="1">
    <source>
        <dbReference type="Pfam" id="PF01575"/>
    </source>
</evidence>
<dbReference type="Proteomes" id="UP001339883">
    <property type="component" value="Unassembled WGS sequence"/>
</dbReference>